<dbReference type="KEGG" id="smul:SMUL_1766"/>
<gene>
    <name evidence="2" type="ORF">SMUL_1766</name>
</gene>
<keyword evidence="1" id="KW-0732">Signal</keyword>
<name>A0AA86ALV6_SULMK</name>
<dbReference type="Proteomes" id="UP000019322">
    <property type="component" value="Chromosome"/>
</dbReference>
<accession>A0AA86ALV6</accession>
<sequence length="158" mass="17440">MKKALIVGVLALVSTLSFATEKLGTQNFAPETLEKIKTFKTMSPMSLDKATEFDAGILTGLAYSSGNNDSLAGIFPVFSDLYWATTCSNEYNNVNEWHHNYNNTRANSYKSTILTRLRAQADTNADAKLAYRAIIVAERIANCGSEDDVRGNFIELIK</sequence>
<evidence type="ECO:0000313" key="2">
    <source>
        <dbReference type="EMBL" id="AHJ13021.1"/>
    </source>
</evidence>
<evidence type="ECO:0000256" key="1">
    <source>
        <dbReference type="SAM" id="SignalP"/>
    </source>
</evidence>
<protein>
    <submittedName>
        <fullName evidence="2">Signal peptide containing protein</fullName>
    </submittedName>
</protein>
<proteinExistence type="predicted"/>
<dbReference type="AlphaFoldDB" id="A0AA86ALV6"/>
<evidence type="ECO:0000313" key="3">
    <source>
        <dbReference type="Proteomes" id="UP000019322"/>
    </source>
</evidence>
<organism evidence="2 3">
    <name type="scientific">Sulfurospirillum multivorans (strain DM 12446 / JCM 15788 / NBRC 109480)</name>
    <dbReference type="NCBI Taxonomy" id="1150621"/>
    <lineage>
        <taxon>Bacteria</taxon>
        <taxon>Pseudomonadati</taxon>
        <taxon>Campylobacterota</taxon>
        <taxon>Epsilonproteobacteria</taxon>
        <taxon>Campylobacterales</taxon>
        <taxon>Sulfurospirillaceae</taxon>
        <taxon>Sulfurospirillum</taxon>
    </lineage>
</organism>
<dbReference type="RefSeq" id="WP_025344892.1">
    <property type="nucleotide sequence ID" value="NZ_CP007201.1"/>
</dbReference>
<feature type="signal peptide" evidence="1">
    <location>
        <begin position="1"/>
        <end position="19"/>
    </location>
</feature>
<reference evidence="2 3" key="1">
    <citation type="journal article" date="2014" name="Environ. Microbiol.">
        <title>Insights into organohalide respiration and the versatile catabolism of Sulfurospirillum multivorans gained from comparative genomics and physiological studies.</title>
        <authorList>
            <person name="Goris T."/>
            <person name="Schubert T."/>
            <person name="Gadkari J."/>
            <person name="Wubet T."/>
            <person name="Tarkka M."/>
            <person name="Buscot F."/>
            <person name="Adrian L."/>
            <person name="Diekert G."/>
        </authorList>
    </citation>
    <scope>NUCLEOTIDE SEQUENCE [LARGE SCALE GENOMIC DNA]</scope>
    <source>
        <strain evidence="3">DM 12446 / JCM 15788 / NBRC 109480</strain>
    </source>
</reference>
<dbReference type="EMBL" id="CP007201">
    <property type="protein sequence ID" value="AHJ13021.1"/>
    <property type="molecule type" value="Genomic_DNA"/>
</dbReference>
<feature type="chain" id="PRO_5041728671" evidence="1">
    <location>
        <begin position="20"/>
        <end position="158"/>
    </location>
</feature>